<feature type="transmembrane region" description="Helical" evidence="2">
    <location>
        <begin position="128"/>
        <end position="148"/>
    </location>
</feature>
<accession>A0A543PE46</accession>
<evidence type="ECO:0000313" key="3">
    <source>
        <dbReference type="EMBL" id="TQN42355.1"/>
    </source>
</evidence>
<dbReference type="EMBL" id="VFQE01000001">
    <property type="protein sequence ID" value="TQN42355.1"/>
    <property type="molecule type" value="Genomic_DNA"/>
</dbReference>
<sequence length="314" mass="34475">METPATGAPGTFTATEEKDGSPSDEESGESSVERWVRLATSVIAPTTVLTALLFYFGYVATTAEYRYFGITLGTLGLSTQDVVLRSVAALYVPIGGALVLLLLVTWLHQTVSRWLAAWTHITLLRRMAIVLVVIGMAAFARGVIGIVVPEVSSTEPVAVSPLSLGLGVIAVAYGRYLLQRTATERRNSRETRWSRRAAVAFTAGLVTLSLFWATNSFAAAYGRGRAVYVAERLTNLPAVTLDTTERLFAGPKIEETSLSPWEEGQRFRYRYHGFRLLLEAEGRMFLLPEQWEVGNGTTLVLQAGDDVRVYLYRG</sequence>
<dbReference type="OrthoDB" id="4350047at2"/>
<dbReference type="AlphaFoldDB" id="A0A543PE46"/>
<reference evidence="3 4" key="1">
    <citation type="submission" date="2019-06" db="EMBL/GenBank/DDBJ databases">
        <title>Sequencing the genomes of 1000 actinobacteria strains.</title>
        <authorList>
            <person name="Klenk H.-P."/>
        </authorList>
    </citation>
    <scope>NUCLEOTIDE SEQUENCE [LARGE SCALE GENOMIC DNA]</scope>
    <source>
        <strain evidence="3 4">DSM 46837</strain>
    </source>
</reference>
<feature type="compositionally biased region" description="Low complexity" evidence="1">
    <location>
        <begin position="1"/>
        <end position="14"/>
    </location>
</feature>
<protein>
    <submittedName>
        <fullName evidence="3">Uncharacterized protein</fullName>
    </submittedName>
</protein>
<keyword evidence="2" id="KW-0472">Membrane</keyword>
<feature type="transmembrane region" description="Helical" evidence="2">
    <location>
        <begin position="88"/>
        <end position="107"/>
    </location>
</feature>
<name>A0A543PE46_9ACTN</name>
<feature type="region of interest" description="Disordered" evidence="1">
    <location>
        <begin position="1"/>
        <end position="30"/>
    </location>
</feature>
<feature type="transmembrane region" description="Helical" evidence="2">
    <location>
        <begin position="35"/>
        <end position="58"/>
    </location>
</feature>
<keyword evidence="2" id="KW-1133">Transmembrane helix</keyword>
<keyword evidence="2" id="KW-0812">Transmembrane</keyword>
<dbReference type="RefSeq" id="WP_142024984.1">
    <property type="nucleotide sequence ID" value="NZ_VFQE01000001.1"/>
</dbReference>
<feature type="transmembrane region" description="Helical" evidence="2">
    <location>
        <begin position="199"/>
        <end position="222"/>
    </location>
</feature>
<proteinExistence type="predicted"/>
<gene>
    <name evidence="3" type="ORF">FHU33_1753</name>
</gene>
<dbReference type="Proteomes" id="UP000319865">
    <property type="component" value="Unassembled WGS sequence"/>
</dbReference>
<evidence type="ECO:0000313" key="4">
    <source>
        <dbReference type="Proteomes" id="UP000319865"/>
    </source>
</evidence>
<comment type="caution">
    <text evidence="3">The sequence shown here is derived from an EMBL/GenBank/DDBJ whole genome shotgun (WGS) entry which is preliminary data.</text>
</comment>
<organism evidence="3 4">
    <name type="scientific">Blastococcus colisei</name>
    <dbReference type="NCBI Taxonomy" id="1564162"/>
    <lineage>
        <taxon>Bacteria</taxon>
        <taxon>Bacillati</taxon>
        <taxon>Actinomycetota</taxon>
        <taxon>Actinomycetes</taxon>
        <taxon>Geodermatophilales</taxon>
        <taxon>Geodermatophilaceae</taxon>
        <taxon>Blastococcus</taxon>
    </lineage>
</organism>
<feature type="transmembrane region" description="Helical" evidence="2">
    <location>
        <begin position="160"/>
        <end position="178"/>
    </location>
</feature>
<evidence type="ECO:0000256" key="2">
    <source>
        <dbReference type="SAM" id="Phobius"/>
    </source>
</evidence>
<keyword evidence="4" id="KW-1185">Reference proteome</keyword>
<evidence type="ECO:0000256" key="1">
    <source>
        <dbReference type="SAM" id="MobiDB-lite"/>
    </source>
</evidence>